<evidence type="ECO:0000313" key="2">
    <source>
        <dbReference type="EMBL" id="CDW35853.1"/>
    </source>
</evidence>
<feature type="non-terminal residue" evidence="2">
    <location>
        <position position="69"/>
    </location>
</feature>
<reference evidence="2" key="1">
    <citation type="submission" date="2014-05" db="EMBL/GenBank/DDBJ databases">
        <authorList>
            <person name="Chronopoulou M."/>
        </authorList>
    </citation>
    <scope>NUCLEOTIDE SEQUENCE</scope>
    <source>
        <tissue evidence="2">Whole organism</tissue>
    </source>
</reference>
<dbReference type="EMBL" id="HACA01018492">
    <property type="protein sequence ID" value="CDW35853.1"/>
    <property type="molecule type" value="Transcribed_RNA"/>
</dbReference>
<proteinExistence type="predicted"/>
<keyword evidence="1" id="KW-1133">Transmembrane helix</keyword>
<organism evidence="2">
    <name type="scientific">Lepeophtheirus salmonis</name>
    <name type="common">Salmon louse</name>
    <name type="synonym">Caligus salmonis</name>
    <dbReference type="NCBI Taxonomy" id="72036"/>
    <lineage>
        <taxon>Eukaryota</taxon>
        <taxon>Metazoa</taxon>
        <taxon>Ecdysozoa</taxon>
        <taxon>Arthropoda</taxon>
        <taxon>Crustacea</taxon>
        <taxon>Multicrustacea</taxon>
        <taxon>Hexanauplia</taxon>
        <taxon>Copepoda</taxon>
        <taxon>Siphonostomatoida</taxon>
        <taxon>Caligidae</taxon>
        <taxon>Lepeophtheirus</taxon>
    </lineage>
</organism>
<sequence>MALLKYGYAIVFIIIMAQYSFDLIGEYGNPFLPISFCTWIIIVGVSVIPTCWLGSLKNLWLLLVMTDII</sequence>
<name>A0A0K2UCA3_LEPSM</name>
<dbReference type="AlphaFoldDB" id="A0A0K2UCA3"/>
<accession>A0A0K2UCA3</accession>
<protein>
    <submittedName>
        <fullName evidence="2">Uncharacterized protein</fullName>
    </submittedName>
</protein>
<keyword evidence="1" id="KW-0812">Transmembrane</keyword>
<feature type="transmembrane region" description="Helical" evidence="1">
    <location>
        <begin position="6"/>
        <end position="24"/>
    </location>
</feature>
<feature type="transmembrane region" description="Helical" evidence="1">
    <location>
        <begin position="31"/>
        <end position="55"/>
    </location>
</feature>
<evidence type="ECO:0000256" key="1">
    <source>
        <dbReference type="SAM" id="Phobius"/>
    </source>
</evidence>
<keyword evidence="1" id="KW-0472">Membrane</keyword>